<organism evidence="2 3">
    <name type="scientific">Planoprotostelium fungivorum</name>
    <dbReference type="NCBI Taxonomy" id="1890364"/>
    <lineage>
        <taxon>Eukaryota</taxon>
        <taxon>Amoebozoa</taxon>
        <taxon>Evosea</taxon>
        <taxon>Variosea</taxon>
        <taxon>Cavosteliida</taxon>
        <taxon>Cavosteliaceae</taxon>
        <taxon>Planoprotostelium</taxon>
    </lineage>
</organism>
<protein>
    <submittedName>
        <fullName evidence="2">Uncharacterized protein</fullName>
    </submittedName>
</protein>
<gene>
    <name evidence="2" type="ORF">PROFUN_04937</name>
</gene>
<proteinExistence type="predicted"/>
<keyword evidence="3" id="KW-1185">Reference proteome</keyword>
<comment type="caution">
    <text evidence="2">The sequence shown here is derived from an EMBL/GenBank/DDBJ whole genome shotgun (WGS) entry which is preliminary data.</text>
</comment>
<name>A0A2P6NSL6_9EUKA</name>
<sequence length="135" mass="14762">MPALAYRSRHVKTAVFIDRRSLSFPLGAYVITAPSPTATTSSDCIASAKEPLNPKHEKLSTESQVNGDDVHWTGRKKSETERRCPSASEGLDDKLERGSLECSRCAGRLALASAGLDLISHRGTHTCKNHRKVFL</sequence>
<dbReference type="AlphaFoldDB" id="A0A2P6NSL6"/>
<reference evidence="2 3" key="1">
    <citation type="journal article" date="2018" name="Genome Biol. Evol.">
        <title>Multiple Roots of Fruiting Body Formation in Amoebozoa.</title>
        <authorList>
            <person name="Hillmann F."/>
            <person name="Forbes G."/>
            <person name="Novohradska S."/>
            <person name="Ferling I."/>
            <person name="Riege K."/>
            <person name="Groth M."/>
            <person name="Westermann M."/>
            <person name="Marz M."/>
            <person name="Spaller T."/>
            <person name="Winckler T."/>
            <person name="Schaap P."/>
            <person name="Glockner G."/>
        </authorList>
    </citation>
    <scope>NUCLEOTIDE SEQUENCE [LARGE SCALE GENOMIC DNA]</scope>
    <source>
        <strain evidence="2 3">Jena</strain>
    </source>
</reference>
<feature type="region of interest" description="Disordered" evidence="1">
    <location>
        <begin position="51"/>
        <end position="92"/>
    </location>
</feature>
<evidence type="ECO:0000313" key="2">
    <source>
        <dbReference type="EMBL" id="PRP86955.1"/>
    </source>
</evidence>
<feature type="compositionally biased region" description="Basic and acidic residues" evidence="1">
    <location>
        <begin position="68"/>
        <end position="84"/>
    </location>
</feature>
<dbReference type="Proteomes" id="UP000241769">
    <property type="component" value="Unassembled WGS sequence"/>
</dbReference>
<evidence type="ECO:0000256" key="1">
    <source>
        <dbReference type="SAM" id="MobiDB-lite"/>
    </source>
</evidence>
<dbReference type="InParanoid" id="A0A2P6NSL6"/>
<evidence type="ECO:0000313" key="3">
    <source>
        <dbReference type="Proteomes" id="UP000241769"/>
    </source>
</evidence>
<accession>A0A2P6NSL6</accession>
<dbReference type="EMBL" id="MDYQ01000024">
    <property type="protein sequence ID" value="PRP86955.1"/>
    <property type="molecule type" value="Genomic_DNA"/>
</dbReference>